<feature type="region of interest" description="Disordered" evidence="9">
    <location>
        <begin position="542"/>
        <end position="777"/>
    </location>
</feature>
<dbReference type="PROSITE" id="PS50178">
    <property type="entry name" value="ZF_FYVE"/>
    <property type="match status" value="1"/>
</dbReference>
<dbReference type="GO" id="GO:0005085">
    <property type="term" value="F:guanyl-nucleotide exchange factor activity"/>
    <property type="evidence" value="ECO:0007669"/>
    <property type="project" value="UniProtKB-KW"/>
</dbReference>
<dbReference type="InterPro" id="IPR051092">
    <property type="entry name" value="FYVE_RhoGEF_PH"/>
</dbReference>
<proteinExistence type="predicted"/>
<dbReference type="EMBL" id="JACVVK020000271">
    <property type="protein sequence ID" value="KAK7480904.1"/>
    <property type="molecule type" value="Genomic_DNA"/>
</dbReference>
<keyword evidence="5 8" id="KW-0863">Zinc-finger</keyword>
<evidence type="ECO:0000259" key="10">
    <source>
        <dbReference type="PROSITE" id="PS50003"/>
    </source>
</evidence>
<feature type="region of interest" description="Disordered" evidence="9">
    <location>
        <begin position="363"/>
        <end position="401"/>
    </location>
</feature>
<feature type="domain" description="PH" evidence="10">
    <location>
        <begin position="1067"/>
        <end position="1164"/>
    </location>
</feature>
<dbReference type="Pfam" id="PF22697">
    <property type="entry name" value="SOS1_NGEF_PH"/>
    <property type="match status" value="1"/>
</dbReference>
<evidence type="ECO:0000259" key="11">
    <source>
        <dbReference type="PROSITE" id="PS50010"/>
    </source>
</evidence>
<evidence type="ECO:0000256" key="8">
    <source>
        <dbReference type="PROSITE-ProRule" id="PRU00091"/>
    </source>
</evidence>
<keyword evidence="7" id="KW-0206">Cytoskeleton</keyword>
<dbReference type="GO" id="GO:0008270">
    <property type="term" value="F:zinc ion binding"/>
    <property type="evidence" value="ECO:0007669"/>
    <property type="project" value="UniProtKB-KW"/>
</dbReference>
<dbReference type="InterPro" id="IPR055251">
    <property type="entry name" value="SOS1_NGEF_PH"/>
</dbReference>
<dbReference type="InterPro" id="IPR000219">
    <property type="entry name" value="DH_dom"/>
</dbReference>
<feature type="region of interest" description="Disordered" evidence="9">
    <location>
        <begin position="815"/>
        <end position="857"/>
    </location>
</feature>
<keyword evidence="2" id="KW-0963">Cytoplasm</keyword>
<name>A0ABD0K0Q2_9CAEN</name>
<dbReference type="Gene3D" id="3.30.40.10">
    <property type="entry name" value="Zinc/RING finger domain, C3HC4 (zinc finger)"/>
    <property type="match status" value="1"/>
</dbReference>
<organism evidence="13 14">
    <name type="scientific">Batillaria attramentaria</name>
    <dbReference type="NCBI Taxonomy" id="370345"/>
    <lineage>
        <taxon>Eukaryota</taxon>
        <taxon>Metazoa</taxon>
        <taxon>Spiralia</taxon>
        <taxon>Lophotrochozoa</taxon>
        <taxon>Mollusca</taxon>
        <taxon>Gastropoda</taxon>
        <taxon>Caenogastropoda</taxon>
        <taxon>Sorbeoconcha</taxon>
        <taxon>Cerithioidea</taxon>
        <taxon>Batillariidae</taxon>
        <taxon>Batillaria</taxon>
    </lineage>
</organism>
<keyword evidence="4" id="KW-0479">Metal-binding</keyword>
<dbReference type="PANTHER" id="PTHR12673">
    <property type="entry name" value="FACIOGENITAL DYSPLASIA PROTEIN"/>
    <property type="match status" value="1"/>
</dbReference>
<evidence type="ECO:0000256" key="5">
    <source>
        <dbReference type="ARBA" id="ARBA00022771"/>
    </source>
</evidence>
<feature type="compositionally biased region" description="Polar residues" evidence="9">
    <location>
        <begin position="1183"/>
        <end position="1195"/>
    </location>
</feature>
<accession>A0ABD0K0Q2</accession>
<dbReference type="InterPro" id="IPR011011">
    <property type="entry name" value="Znf_FYVE_PHD"/>
</dbReference>
<feature type="non-terminal residue" evidence="13">
    <location>
        <position position="1"/>
    </location>
</feature>
<feature type="compositionally biased region" description="Basic and acidic residues" evidence="9">
    <location>
        <begin position="364"/>
        <end position="377"/>
    </location>
</feature>
<feature type="compositionally biased region" description="Low complexity" evidence="9">
    <location>
        <begin position="701"/>
        <end position="720"/>
    </location>
</feature>
<dbReference type="Gene3D" id="2.30.29.30">
    <property type="entry name" value="Pleckstrin-homology domain (PH domain)/Phosphotyrosine-binding domain (PTB)"/>
    <property type="match status" value="1"/>
</dbReference>
<evidence type="ECO:0000256" key="2">
    <source>
        <dbReference type="ARBA" id="ARBA00022490"/>
    </source>
</evidence>
<dbReference type="InterPro" id="IPR001849">
    <property type="entry name" value="PH_domain"/>
</dbReference>
<dbReference type="SUPFAM" id="SSF57903">
    <property type="entry name" value="FYVE/PHD zinc finger"/>
    <property type="match status" value="1"/>
</dbReference>
<keyword evidence="3" id="KW-0344">Guanine-nucleotide releasing factor</keyword>
<feature type="compositionally biased region" description="Basic and acidic residues" evidence="9">
    <location>
        <begin position="467"/>
        <end position="487"/>
    </location>
</feature>
<feature type="non-terminal residue" evidence="13">
    <location>
        <position position="1236"/>
    </location>
</feature>
<dbReference type="SUPFAM" id="SSF50729">
    <property type="entry name" value="PH domain-like"/>
    <property type="match status" value="1"/>
</dbReference>
<evidence type="ECO:0000256" key="3">
    <source>
        <dbReference type="ARBA" id="ARBA00022658"/>
    </source>
</evidence>
<evidence type="ECO:0000256" key="4">
    <source>
        <dbReference type="ARBA" id="ARBA00022723"/>
    </source>
</evidence>
<comment type="subcellular location">
    <subcellularLocation>
        <location evidence="1">Cytoplasm</location>
        <location evidence="1">Cytoskeleton</location>
    </subcellularLocation>
</comment>
<gene>
    <name evidence="13" type="ORF">BaRGS_00027815</name>
</gene>
<dbReference type="Proteomes" id="UP001519460">
    <property type="component" value="Unassembled WGS sequence"/>
</dbReference>
<feature type="region of interest" description="Disordered" evidence="9">
    <location>
        <begin position="467"/>
        <end position="500"/>
    </location>
</feature>
<dbReference type="SMART" id="SM00325">
    <property type="entry name" value="RhoGEF"/>
    <property type="match status" value="1"/>
</dbReference>
<dbReference type="PROSITE" id="PS50003">
    <property type="entry name" value="PH_DOMAIN"/>
    <property type="match status" value="1"/>
</dbReference>
<evidence type="ECO:0000256" key="9">
    <source>
        <dbReference type="SAM" id="MobiDB-lite"/>
    </source>
</evidence>
<feature type="domain" description="DH" evidence="11">
    <location>
        <begin position="860"/>
        <end position="1048"/>
    </location>
</feature>
<sequence>DDALEHFLNSVGGKVKVRRADVQKRAVYRPYRTRSGAPSVNRRSYTDDDLLRFERENDGFPIAANEDELRDFDDEVFSGDARKDVGDGRIAGGDAGVEVKPKSRSKSLSEVAALAKLLKLPHVSSTSATSPELADLRHDVDVGKLDRVDVSLLHSFSTHALKAVRLCCMNIDVYGNFDTLRVHVVVSKAKGQKPVTIRRQDDDTCTCDPGMPPPPVGGGHHVGLAWPSCSNVAYVPSCCWLCVNRREKRLVCSAGGPPVRGCWSCVCELSGEDDVERWTQHETPVLFYREGYKLAGFFLVGKIAQGYCAHGRTFSRDLIWKRMTGYDLTDLVRSMRSSVSMDTAPSKPKFLNRLITGVGLTKKCSGDPKKQRDRLLDNQESSTDQGEFSEDEAELASSSSVEHEGATGYLQLLHDSDDCAAGEQRRFLTGAESVEGRRDACSPPTSPVLPGFVKNRCESFKRLTESKGVPLERGRAQDRARSEDRTTTDSPRSRRACFSPVSEKADRWVKNFYSLSRDKHFSEAVMSKGYVRALAEQINSGALQPHEDEEGDNPGGSDHNSSAAETGVKNGQKDGGSGVCAVTEDGCKMTPNKEQNCEGKGSPQAEEVTKCSCPADKPVHSPVSKPAKSRSQQSSPSRTGNIVDRSQSNNAGKCSLSPNVQRRGSEDTRPPRSPRSPRTPKDRTRHGSSSPCGGHPKRKGSSPGPKSPKMSIKSPGSKPPVDYAHKPRLGTSGKKPAVSSPTANGDSPASSNKTKSRSPSTQSAEKENSAADVDQCDVSDVPIRLLHSPLGKKYSGPSGVYDNVVFGDPPISPQELFDMSWSDSDSEFDSDGSEEEEEPVQSEAAEPVSQAPSAAAPGDKLHHIAEELLMTERTYVQRLSLLHQVFYFRIDQENRQHCFLPVETLNQMFSSVQSIHQFHNDFLLRELEERMQNWENEKRIGDLMKKNAPFLKLYTAYIKNFDNAMSLINTWLEKSTKFKAIIHEIQKMPECGSLSLQHHMLEPIQRVPRYELLLKDYIKHLPDDSPDRQDAQDALDLVTKAASHSNEAMKKIRLRGVSVDFISPTRDFVREGTITKISARSGEKQSRYLFLFNDLLLICSEPLMGAYKVRAELDVDGMEVKKGDNLDIPNTFLVHSKQKAIELLDEQSSSSERGWHELLRQVIEDHRARKRSLRSDSIIPDASSPTEVSVTKNQDYSTLGKQAPRWIPDDAATMCMVCQQAFTTFRRRHHCRACGQ</sequence>
<evidence type="ECO:0000313" key="14">
    <source>
        <dbReference type="Proteomes" id="UP001519460"/>
    </source>
</evidence>
<keyword evidence="6" id="KW-0862">Zinc</keyword>
<evidence type="ECO:0000256" key="1">
    <source>
        <dbReference type="ARBA" id="ARBA00004245"/>
    </source>
</evidence>
<dbReference type="InterPro" id="IPR000306">
    <property type="entry name" value="Znf_FYVE"/>
</dbReference>
<keyword evidence="14" id="KW-1185">Reference proteome</keyword>
<dbReference type="AlphaFoldDB" id="A0ABD0K0Q2"/>
<feature type="compositionally biased region" description="Acidic residues" evidence="9">
    <location>
        <begin position="824"/>
        <end position="840"/>
    </location>
</feature>
<feature type="compositionally biased region" description="Polar residues" evidence="9">
    <location>
        <begin position="739"/>
        <end position="763"/>
    </location>
</feature>
<dbReference type="CDD" id="cd00160">
    <property type="entry name" value="RhoGEF"/>
    <property type="match status" value="1"/>
</dbReference>
<comment type="caution">
    <text evidence="13">The sequence shown here is derived from an EMBL/GenBank/DDBJ whole genome shotgun (WGS) entry which is preliminary data.</text>
</comment>
<protein>
    <submittedName>
        <fullName evidence="13">Uncharacterized protein</fullName>
    </submittedName>
</protein>
<dbReference type="InterPro" id="IPR017455">
    <property type="entry name" value="Znf_FYVE-rel"/>
</dbReference>
<reference evidence="13 14" key="1">
    <citation type="journal article" date="2023" name="Sci. Data">
        <title>Genome assembly of the Korean intertidal mud-creeper Batillaria attramentaria.</title>
        <authorList>
            <person name="Patra A.K."/>
            <person name="Ho P.T."/>
            <person name="Jun S."/>
            <person name="Lee S.J."/>
            <person name="Kim Y."/>
            <person name="Won Y.J."/>
        </authorList>
    </citation>
    <scope>NUCLEOTIDE SEQUENCE [LARGE SCALE GENOMIC DNA]</scope>
    <source>
        <strain evidence="13">Wonlab-2016</strain>
    </source>
</reference>
<evidence type="ECO:0000313" key="13">
    <source>
        <dbReference type="EMBL" id="KAK7480904.1"/>
    </source>
</evidence>
<dbReference type="InterPro" id="IPR011993">
    <property type="entry name" value="PH-like_dom_sf"/>
</dbReference>
<dbReference type="Pfam" id="PF01363">
    <property type="entry name" value="FYVE"/>
    <property type="match status" value="1"/>
</dbReference>
<dbReference type="InterPro" id="IPR035899">
    <property type="entry name" value="DBL_dom_sf"/>
</dbReference>
<dbReference type="GO" id="GO:0005856">
    <property type="term" value="C:cytoskeleton"/>
    <property type="evidence" value="ECO:0007669"/>
    <property type="project" value="UniProtKB-SubCell"/>
</dbReference>
<dbReference type="SMART" id="SM00233">
    <property type="entry name" value="PH"/>
    <property type="match status" value="1"/>
</dbReference>
<dbReference type="CDD" id="cd13388">
    <property type="entry name" value="PH1_FGD1-4_like"/>
    <property type="match status" value="1"/>
</dbReference>
<dbReference type="InterPro" id="IPR013083">
    <property type="entry name" value="Znf_RING/FYVE/PHD"/>
</dbReference>
<dbReference type="Pfam" id="PF00621">
    <property type="entry name" value="RhoGEF"/>
    <property type="match status" value="1"/>
</dbReference>
<feature type="compositionally biased region" description="Polar residues" evidence="9">
    <location>
        <begin position="629"/>
        <end position="662"/>
    </location>
</feature>
<evidence type="ECO:0000256" key="7">
    <source>
        <dbReference type="ARBA" id="ARBA00023212"/>
    </source>
</evidence>
<feature type="region of interest" description="Disordered" evidence="9">
    <location>
        <begin position="1174"/>
        <end position="1195"/>
    </location>
</feature>
<dbReference type="SUPFAM" id="SSF48065">
    <property type="entry name" value="DBL homology domain (DH-domain)"/>
    <property type="match status" value="1"/>
</dbReference>
<dbReference type="SMART" id="SM00064">
    <property type="entry name" value="FYVE"/>
    <property type="match status" value="1"/>
</dbReference>
<dbReference type="PROSITE" id="PS50010">
    <property type="entry name" value="DH_2"/>
    <property type="match status" value="1"/>
</dbReference>
<evidence type="ECO:0000256" key="6">
    <source>
        <dbReference type="ARBA" id="ARBA00022833"/>
    </source>
</evidence>
<evidence type="ECO:0000259" key="12">
    <source>
        <dbReference type="PROSITE" id="PS50178"/>
    </source>
</evidence>
<feature type="domain" description="FYVE-type" evidence="12">
    <location>
        <begin position="1209"/>
        <end position="1236"/>
    </location>
</feature>
<dbReference type="Gene3D" id="1.20.900.10">
    <property type="entry name" value="Dbl homology (DH) domain"/>
    <property type="match status" value="1"/>
</dbReference>
<dbReference type="PANTHER" id="PTHR12673:SF241">
    <property type="entry name" value="DH DOMAIN-CONTAINING PROTEIN"/>
    <property type="match status" value="1"/>
</dbReference>